<evidence type="ECO:0000256" key="3">
    <source>
        <dbReference type="SAM" id="MobiDB-lite"/>
    </source>
</evidence>
<reference evidence="6 7" key="1">
    <citation type="submission" date="2023-08" db="EMBL/GenBank/DDBJ databases">
        <title>Black Yeasts Isolated from many extreme environments.</title>
        <authorList>
            <person name="Coleine C."/>
            <person name="Stajich J.E."/>
            <person name="Selbmann L."/>
        </authorList>
    </citation>
    <scope>NUCLEOTIDE SEQUENCE [LARGE SCALE GENOMIC DNA]</scope>
    <source>
        <strain evidence="6 7">CCFEE 5910</strain>
    </source>
</reference>
<name>A0AAN7SZD5_9EURO</name>
<feature type="domain" description="AATF leucine zipper-containing" evidence="5">
    <location>
        <begin position="217"/>
        <end position="342"/>
    </location>
</feature>
<dbReference type="EMBL" id="JAVRRJ010000004">
    <property type="protein sequence ID" value="KAK5085808.1"/>
    <property type="molecule type" value="Genomic_DNA"/>
</dbReference>
<dbReference type="AlphaFoldDB" id="A0AAN7SZD5"/>
<dbReference type="Pfam" id="PF08164">
    <property type="entry name" value="TRAUB"/>
    <property type="match status" value="1"/>
</dbReference>
<dbReference type="Proteomes" id="UP001309876">
    <property type="component" value="Unassembled WGS sequence"/>
</dbReference>
<organism evidence="6 7">
    <name type="scientific">Lithohypha guttulata</name>
    <dbReference type="NCBI Taxonomy" id="1690604"/>
    <lineage>
        <taxon>Eukaryota</taxon>
        <taxon>Fungi</taxon>
        <taxon>Dikarya</taxon>
        <taxon>Ascomycota</taxon>
        <taxon>Pezizomycotina</taxon>
        <taxon>Eurotiomycetes</taxon>
        <taxon>Chaetothyriomycetidae</taxon>
        <taxon>Chaetothyriales</taxon>
        <taxon>Trichomeriaceae</taxon>
        <taxon>Lithohypha</taxon>
    </lineage>
</organism>
<feature type="region of interest" description="Disordered" evidence="3">
    <location>
        <begin position="246"/>
        <end position="269"/>
    </location>
</feature>
<dbReference type="GO" id="GO:0000462">
    <property type="term" value="P:maturation of SSU-rRNA from tricistronic rRNA transcript (SSU-rRNA, 5.8S rRNA, LSU-rRNA)"/>
    <property type="evidence" value="ECO:0007669"/>
    <property type="project" value="TreeGrafter"/>
</dbReference>
<sequence>MSRLRKDVKSLTLNRGRRKDYDPEDERPTSEDESASGTDVEDVVDGREHYESVGKSRLRKPEAPALDAKYGGVVISRTTLGDESDDDPFAPDKDGFDDEDPFAVPDTGTGSAPEIDSMDSHEFLPGKLNERAGDTSEDETVESKDDQDQLSDQDMEPAEGSESTGDEDEDEDTDELSAEEGSRALSPQQQKRADLRALLSGQAQSLASGLSQATNADVKKGRAVKKQYQTFDRLLDCRMKIQKALNTPAHLPTQQDTHPLSSEAEEALRGAQQAALNLFNTMSSFRDSIKEIPATGNTSKKRKRLPKYESLDDLDSMWSALNDHELDAQASRRIVIDKWSNKVKASDPTRATANARYKNLDPTAHNDNLTKILDTYVINEQEKHFRSGEAQQQEHSEASSLPYDDSLFYQSLLRELIASRANASSAGDNLSLSALPHKLHPSGNKQNKKTIDTKASKGRKVRYTVHEKLQNFMAAEGDTGRDTSMWSERGKNEFFGSLFGQDRALIEDEDEPMDNQENGNLAEVEALRLFRT</sequence>
<feature type="compositionally biased region" description="Basic and acidic residues" evidence="3">
    <location>
        <begin position="44"/>
        <end position="62"/>
    </location>
</feature>
<dbReference type="PANTHER" id="PTHR15565">
    <property type="entry name" value="AATF PROTEIN APOPTOSIS ANTAGONIZING TRANSCRIPTION FACTOR"/>
    <property type="match status" value="1"/>
</dbReference>
<keyword evidence="7" id="KW-1185">Reference proteome</keyword>
<evidence type="ECO:0000259" key="5">
    <source>
        <dbReference type="Pfam" id="PF13339"/>
    </source>
</evidence>
<feature type="domain" description="Apoptosis-antagonizing transcription factor C-terminal" evidence="4">
    <location>
        <begin position="409"/>
        <end position="499"/>
    </location>
</feature>
<feature type="region of interest" description="Disordered" evidence="3">
    <location>
        <begin position="1"/>
        <end position="194"/>
    </location>
</feature>
<dbReference type="PANTHER" id="PTHR15565:SF0">
    <property type="entry name" value="PROTEIN AATF"/>
    <property type="match status" value="1"/>
</dbReference>
<comment type="caution">
    <text evidence="6">The sequence shown here is derived from an EMBL/GenBank/DDBJ whole genome shotgun (WGS) entry which is preliminary data.</text>
</comment>
<feature type="compositionally biased region" description="Acidic residues" evidence="3">
    <location>
        <begin position="31"/>
        <end position="43"/>
    </location>
</feature>
<dbReference type="InterPro" id="IPR012617">
    <property type="entry name" value="AATF_C"/>
</dbReference>
<gene>
    <name evidence="6" type="primary">BFR2</name>
    <name evidence="6" type="ORF">LTR05_005097</name>
</gene>
<comment type="similarity">
    <text evidence="1">Belongs to the AATF family.</text>
</comment>
<evidence type="ECO:0000259" key="4">
    <source>
        <dbReference type="Pfam" id="PF08164"/>
    </source>
</evidence>
<feature type="compositionally biased region" description="Acidic residues" evidence="3">
    <location>
        <begin position="82"/>
        <end position="101"/>
    </location>
</feature>
<feature type="compositionally biased region" description="Basic and acidic residues" evidence="3">
    <location>
        <begin position="118"/>
        <end position="134"/>
    </location>
</feature>
<evidence type="ECO:0000256" key="1">
    <source>
        <dbReference type="ARBA" id="ARBA00008966"/>
    </source>
</evidence>
<proteinExistence type="inferred from homology"/>
<accession>A0AAN7SZD5</accession>
<dbReference type="InterPro" id="IPR025160">
    <property type="entry name" value="AATF"/>
</dbReference>
<dbReference type="GO" id="GO:0005730">
    <property type="term" value="C:nucleolus"/>
    <property type="evidence" value="ECO:0007669"/>
    <property type="project" value="TreeGrafter"/>
</dbReference>
<dbReference type="Pfam" id="PF13339">
    <property type="entry name" value="AATF-Che1"/>
    <property type="match status" value="1"/>
</dbReference>
<protein>
    <recommendedName>
        <fullName evidence="2">Protein BFR2</fullName>
    </recommendedName>
</protein>
<evidence type="ECO:0000313" key="6">
    <source>
        <dbReference type="EMBL" id="KAK5085808.1"/>
    </source>
</evidence>
<feature type="region of interest" description="Disordered" evidence="3">
    <location>
        <begin position="432"/>
        <end position="459"/>
    </location>
</feature>
<dbReference type="InterPro" id="IPR039223">
    <property type="entry name" value="AATF/Bfr2"/>
</dbReference>
<evidence type="ECO:0000313" key="7">
    <source>
        <dbReference type="Proteomes" id="UP001309876"/>
    </source>
</evidence>
<feature type="compositionally biased region" description="Acidic residues" evidence="3">
    <location>
        <begin position="148"/>
        <end position="178"/>
    </location>
</feature>
<evidence type="ECO:0000256" key="2">
    <source>
        <dbReference type="ARBA" id="ARBA00013850"/>
    </source>
</evidence>